<keyword evidence="2" id="KW-0812">Transmembrane</keyword>
<dbReference type="AlphaFoldDB" id="A0AAV6YDQ6"/>
<evidence type="ECO:0000313" key="5">
    <source>
        <dbReference type="Proteomes" id="UP000826271"/>
    </source>
</evidence>
<organism evidence="4 5">
    <name type="scientific">Buddleja alternifolia</name>
    <dbReference type="NCBI Taxonomy" id="168488"/>
    <lineage>
        <taxon>Eukaryota</taxon>
        <taxon>Viridiplantae</taxon>
        <taxon>Streptophyta</taxon>
        <taxon>Embryophyta</taxon>
        <taxon>Tracheophyta</taxon>
        <taxon>Spermatophyta</taxon>
        <taxon>Magnoliopsida</taxon>
        <taxon>eudicotyledons</taxon>
        <taxon>Gunneridae</taxon>
        <taxon>Pentapetalae</taxon>
        <taxon>asterids</taxon>
        <taxon>lamiids</taxon>
        <taxon>Lamiales</taxon>
        <taxon>Scrophulariaceae</taxon>
        <taxon>Buddlejeae</taxon>
        <taxon>Buddleja</taxon>
    </lineage>
</organism>
<feature type="transmembrane region" description="Helical" evidence="2">
    <location>
        <begin position="594"/>
        <end position="611"/>
    </location>
</feature>
<dbReference type="EMBL" id="WHWC01000001">
    <property type="protein sequence ID" value="KAG8390889.1"/>
    <property type="molecule type" value="Genomic_DNA"/>
</dbReference>
<evidence type="ECO:0000259" key="3">
    <source>
        <dbReference type="Pfam" id="PF14111"/>
    </source>
</evidence>
<dbReference type="InterPro" id="IPR040256">
    <property type="entry name" value="At4g02000-like"/>
</dbReference>
<keyword evidence="2" id="KW-0472">Membrane</keyword>
<keyword evidence="2" id="KW-1133">Transmembrane helix</keyword>
<evidence type="ECO:0000256" key="2">
    <source>
        <dbReference type="SAM" id="Phobius"/>
    </source>
</evidence>
<keyword evidence="5" id="KW-1185">Reference proteome</keyword>
<dbReference type="Proteomes" id="UP000826271">
    <property type="component" value="Unassembled WGS sequence"/>
</dbReference>
<proteinExistence type="predicted"/>
<accession>A0AAV6YDQ6</accession>
<feature type="compositionally biased region" description="Basic and acidic residues" evidence="1">
    <location>
        <begin position="1"/>
        <end position="14"/>
    </location>
</feature>
<evidence type="ECO:0000256" key="1">
    <source>
        <dbReference type="SAM" id="MobiDB-lite"/>
    </source>
</evidence>
<name>A0AAV6YDQ6_9LAMI</name>
<dbReference type="PANTHER" id="PTHR31286">
    <property type="entry name" value="GLYCINE-RICH CELL WALL STRUCTURAL PROTEIN 1.8-LIKE"/>
    <property type="match status" value="1"/>
</dbReference>
<reference evidence="4" key="1">
    <citation type="submission" date="2019-10" db="EMBL/GenBank/DDBJ databases">
        <authorList>
            <person name="Zhang R."/>
            <person name="Pan Y."/>
            <person name="Wang J."/>
            <person name="Ma R."/>
            <person name="Yu S."/>
        </authorList>
    </citation>
    <scope>NUCLEOTIDE SEQUENCE</scope>
    <source>
        <strain evidence="4">LA-IB0</strain>
        <tissue evidence="4">Leaf</tissue>
    </source>
</reference>
<gene>
    <name evidence="4" type="ORF">BUALT_Bualt01G0130500</name>
</gene>
<dbReference type="InterPro" id="IPR025558">
    <property type="entry name" value="DUF4283"/>
</dbReference>
<protein>
    <recommendedName>
        <fullName evidence="3">DUF4283 domain-containing protein</fullName>
    </recommendedName>
</protein>
<comment type="caution">
    <text evidence="4">The sequence shown here is derived from an EMBL/GenBank/DDBJ whole genome shotgun (WGS) entry which is preliminary data.</text>
</comment>
<sequence>MLRRGFDGLEGRKSTDRRKRRESVVRLIPWLLMASPPAADPSGPATGITPGSTYVDTLKANPRPSELAARAAKKAKTIFLSKEEDEYMDAPFQYALVGKFSHGYPTMTRLRAKFAAPGLNNGFKIGVLDHKHVWIRLFDPNDYARIWMKQTWYFEGFPMRVLKWSSDFNPAEESPIMPIWIKVFGLRPHWFHRRFLYHIASLVGKPIKLDEATTEIDNPIVARICVEINVLEKLQPDVPIQIDGRQHYFKVQYEEPSCIHVRDVGSRSGYKDIPLKENLLNPIGAESIKKKLMEKDNDINDLNQSNRTENMQQDLIFKVHENPSHVVDGLNVTPGLDFEITHNSSEKEKTATEESLCSTKAPDNAKFKYTEELRRDREKDLVATSSNDDTGQQATLGRDVEVPAIFGVENTNVDNEEGWQEVNSKHHRRASSYDEHRPKLNAKIKQLTLDKRVTRNLIRKLIDGGWHILVLRLVTQDMVWSFLILVLNVILLITWVRVLAFGIGFAMSCSMLVNFCKAFRLDYLSSISRVEHNDLRISEPYLTRVTAQGGVRHLTLQTNWLEMLGNIPLNGSCRRFIVDIARVIGLISWKNNDCLFRGLVVYLIAIVFALSRQGSTLVFWL</sequence>
<dbReference type="PANTHER" id="PTHR31286:SF179">
    <property type="entry name" value="RNASE H TYPE-1 DOMAIN-CONTAINING PROTEIN"/>
    <property type="match status" value="1"/>
</dbReference>
<feature type="region of interest" description="Disordered" evidence="1">
    <location>
        <begin position="1"/>
        <end position="20"/>
    </location>
</feature>
<evidence type="ECO:0000313" key="4">
    <source>
        <dbReference type="EMBL" id="KAG8390889.1"/>
    </source>
</evidence>
<dbReference type="Pfam" id="PF14111">
    <property type="entry name" value="DUF4283"/>
    <property type="match status" value="1"/>
</dbReference>
<feature type="transmembrane region" description="Helical" evidence="2">
    <location>
        <begin position="469"/>
        <end position="493"/>
    </location>
</feature>
<feature type="domain" description="DUF4283" evidence="3">
    <location>
        <begin position="92"/>
        <end position="172"/>
    </location>
</feature>